<dbReference type="GO" id="GO:0004712">
    <property type="term" value="F:protein serine/threonine/tyrosine kinase activity"/>
    <property type="evidence" value="ECO:0007669"/>
    <property type="project" value="TreeGrafter"/>
</dbReference>
<dbReference type="FunFam" id="1.10.510.10:FF:000624">
    <property type="entry name" value="Mitogen-activated protein kinase"/>
    <property type="match status" value="1"/>
</dbReference>
<organism evidence="12">
    <name type="scientific">Absidia glauca</name>
    <name type="common">Pin mould</name>
    <dbReference type="NCBI Taxonomy" id="4829"/>
    <lineage>
        <taxon>Eukaryota</taxon>
        <taxon>Fungi</taxon>
        <taxon>Fungi incertae sedis</taxon>
        <taxon>Mucoromycota</taxon>
        <taxon>Mucoromycotina</taxon>
        <taxon>Mucoromycetes</taxon>
        <taxon>Mucorales</taxon>
        <taxon>Cunninghamellaceae</taxon>
        <taxon>Absidia</taxon>
    </lineage>
</organism>
<keyword evidence="3 10" id="KW-0723">Serine/threonine-protein kinase</keyword>
<dbReference type="PROSITE" id="PS00108">
    <property type="entry name" value="PROTEIN_KINASE_ST"/>
    <property type="match status" value="1"/>
</dbReference>
<accession>A0A163JAS1</accession>
<evidence type="ECO:0000313" key="12">
    <source>
        <dbReference type="EMBL" id="SAL98112.1"/>
    </source>
</evidence>
<keyword evidence="6" id="KW-0418">Kinase</keyword>
<dbReference type="AlphaFoldDB" id="A0A163JAS1"/>
<dbReference type="GO" id="GO:0030154">
    <property type="term" value="P:cell differentiation"/>
    <property type="evidence" value="ECO:0007669"/>
    <property type="project" value="TreeGrafter"/>
</dbReference>
<protein>
    <recommendedName>
        <fullName evidence="11">Protein kinase domain-containing protein</fullName>
    </recommendedName>
</protein>
<dbReference type="InterPro" id="IPR008271">
    <property type="entry name" value="Ser/Thr_kinase_AS"/>
</dbReference>
<evidence type="ECO:0000256" key="7">
    <source>
        <dbReference type="ARBA" id="ARBA00022840"/>
    </source>
</evidence>
<feature type="binding site" evidence="9">
    <location>
        <position position="71"/>
    </location>
    <ligand>
        <name>ATP</name>
        <dbReference type="ChEBI" id="CHEBI:30616"/>
    </ligand>
</feature>
<evidence type="ECO:0000256" key="4">
    <source>
        <dbReference type="ARBA" id="ARBA00022679"/>
    </source>
</evidence>
<dbReference type="Gene3D" id="3.30.200.20">
    <property type="entry name" value="Phosphorylase Kinase, domain 1"/>
    <property type="match status" value="1"/>
</dbReference>
<dbReference type="InterPro" id="IPR017441">
    <property type="entry name" value="Protein_kinase_ATP_BS"/>
</dbReference>
<dbReference type="GO" id="GO:0007165">
    <property type="term" value="P:signal transduction"/>
    <property type="evidence" value="ECO:0007669"/>
    <property type="project" value="TreeGrafter"/>
</dbReference>
<reference evidence="12" key="1">
    <citation type="submission" date="2016-04" db="EMBL/GenBank/DDBJ databases">
        <authorList>
            <person name="Evans L.H."/>
            <person name="Alamgir A."/>
            <person name="Owens N."/>
            <person name="Weber N.D."/>
            <person name="Virtaneva K."/>
            <person name="Barbian K."/>
            <person name="Babar A."/>
            <person name="Rosenke K."/>
        </authorList>
    </citation>
    <scope>NUCLEOTIDE SEQUENCE [LARGE SCALE GENOMIC DNA]</scope>
    <source>
        <strain evidence="12">CBS 101.48</strain>
    </source>
</reference>
<dbReference type="STRING" id="4829.A0A163JAS1"/>
<dbReference type="PROSITE" id="PS50011">
    <property type="entry name" value="PROTEIN_KINASE_DOM"/>
    <property type="match status" value="1"/>
</dbReference>
<dbReference type="SUPFAM" id="SSF56112">
    <property type="entry name" value="Protein kinase-like (PK-like)"/>
    <property type="match status" value="1"/>
</dbReference>
<evidence type="ECO:0000256" key="1">
    <source>
        <dbReference type="ARBA" id="ARBA00004123"/>
    </source>
</evidence>
<evidence type="ECO:0000256" key="10">
    <source>
        <dbReference type="RuleBase" id="RU000304"/>
    </source>
</evidence>
<dbReference type="GO" id="GO:0005524">
    <property type="term" value="F:ATP binding"/>
    <property type="evidence" value="ECO:0007669"/>
    <property type="project" value="UniProtKB-UniRule"/>
</dbReference>
<dbReference type="InterPro" id="IPR011009">
    <property type="entry name" value="Kinase-like_dom_sf"/>
</dbReference>
<evidence type="ECO:0000256" key="3">
    <source>
        <dbReference type="ARBA" id="ARBA00022527"/>
    </source>
</evidence>
<dbReference type="SMART" id="SM00220">
    <property type="entry name" value="S_TKc"/>
    <property type="match status" value="1"/>
</dbReference>
<comment type="similarity">
    <text evidence="2">Belongs to the protein kinase superfamily. CMGC Ser/Thr protein kinase family. GSK-3 subfamily.</text>
</comment>
<name>A0A163JAS1_ABSGL</name>
<dbReference type="Pfam" id="PF00069">
    <property type="entry name" value="Pkinase"/>
    <property type="match status" value="1"/>
</dbReference>
<evidence type="ECO:0000256" key="5">
    <source>
        <dbReference type="ARBA" id="ARBA00022741"/>
    </source>
</evidence>
<dbReference type="PANTHER" id="PTHR24057">
    <property type="entry name" value="GLYCOGEN SYNTHASE KINASE-3 ALPHA"/>
    <property type="match status" value="1"/>
</dbReference>
<dbReference type="EMBL" id="LT552047">
    <property type="protein sequence ID" value="SAL98112.1"/>
    <property type="molecule type" value="Genomic_DNA"/>
</dbReference>
<dbReference type="GO" id="GO:0005634">
    <property type="term" value="C:nucleus"/>
    <property type="evidence" value="ECO:0007669"/>
    <property type="project" value="UniProtKB-SubCell"/>
</dbReference>
<dbReference type="InterPro" id="IPR000719">
    <property type="entry name" value="Prot_kinase_dom"/>
</dbReference>
<evidence type="ECO:0000256" key="2">
    <source>
        <dbReference type="ARBA" id="ARBA00005527"/>
    </source>
</evidence>
<comment type="subcellular location">
    <subcellularLocation>
        <location evidence="1">Nucleus</location>
    </subcellularLocation>
</comment>
<dbReference type="PANTHER" id="PTHR24057:SF72">
    <property type="entry name" value="PROTEIN KINASE GSK31"/>
    <property type="match status" value="1"/>
</dbReference>
<evidence type="ECO:0000256" key="8">
    <source>
        <dbReference type="ARBA" id="ARBA00023242"/>
    </source>
</evidence>
<dbReference type="CDD" id="cd14137">
    <property type="entry name" value="STKc_GSK3"/>
    <property type="match status" value="1"/>
</dbReference>
<dbReference type="OMA" id="HELSICP"/>
<dbReference type="PROSITE" id="PS00107">
    <property type="entry name" value="PROTEIN_KINASE_ATP"/>
    <property type="match status" value="1"/>
</dbReference>
<dbReference type="Proteomes" id="UP000078561">
    <property type="component" value="Unassembled WGS sequence"/>
</dbReference>
<gene>
    <name evidence="12" type="primary">ABSGL_03639.1 scaffold 4609</name>
</gene>
<evidence type="ECO:0000256" key="9">
    <source>
        <dbReference type="PROSITE-ProRule" id="PRU10141"/>
    </source>
</evidence>
<keyword evidence="7 9" id="KW-0067">ATP-binding</keyword>
<dbReference type="OrthoDB" id="272141at2759"/>
<dbReference type="InterPro" id="IPR039192">
    <property type="entry name" value="STKc_GSK3"/>
</dbReference>
<dbReference type="GO" id="GO:0005737">
    <property type="term" value="C:cytoplasm"/>
    <property type="evidence" value="ECO:0007669"/>
    <property type="project" value="TreeGrafter"/>
</dbReference>
<keyword evidence="13" id="KW-1185">Reference proteome</keyword>
<sequence length="394" mass="44172">MSLSVFSHFKLSSRGDSSDGGVVRLISAKDAHTDESIQLKYIKQKTVGTGTFGTVIQAKLIPDHNDQVAIKQVLQDKRYKNRELEILRTLDHPNICHLRYYFYKQEDDKKYTKRTKAPKTYLNLVMDFMPETLYSVSQLYTKSKQRMPRLNVKLYIYQLFRALAYCHHMGICHRDIKPQNLLVDSRTGVLKLCDFGSAKRLVSGESNVAYICSRYYRAPELILGATIYTTAIDLWSAGCVMAELLMGRPLFLGKSSMDQLVEIIKILGTPPSTSCKHSLSVIQKLPRIEPKPLSQVIRTSSPDALNLMAALLQYDPGRRITAIEAMAHPYFDELRLSPTASASSSSSMASMPSLAASSLSSVGGPSLFDFTPQELMIRPDLKSKLVPMFSVVID</sequence>
<dbReference type="InParanoid" id="A0A163JAS1"/>
<evidence type="ECO:0000256" key="6">
    <source>
        <dbReference type="ARBA" id="ARBA00022777"/>
    </source>
</evidence>
<keyword evidence="4" id="KW-0808">Transferase</keyword>
<keyword evidence="8" id="KW-0539">Nucleus</keyword>
<proteinExistence type="inferred from homology"/>
<feature type="domain" description="Protein kinase" evidence="11">
    <location>
        <begin position="41"/>
        <end position="331"/>
    </location>
</feature>
<keyword evidence="5 9" id="KW-0547">Nucleotide-binding</keyword>
<dbReference type="InterPro" id="IPR050591">
    <property type="entry name" value="GSK-3"/>
</dbReference>
<dbReference type="Gene3D" id="1.10.510.10">
    <property type="entry name" value="Transferase(Phosphotransferase) domain 1"/>
    <property type="match status" value="1"/>
</dbReference>
<evidence type="ECO:0000313" key="13">
    <source>
        <dbReference type="Proteomes" id="UP000078561"/>
    </source>
</evidence>
<dbReference type="GO" id="GO:0004674">
    <property type="term" value="F:protein serine/threonine kinase activity"/>
    <property type="evidence" value="ECO:0007669"/>
    <property type="project" value="UniProtKB-KW"/>
</dbReference>
<evidence type="ECO:0000259" key="11">
    <source>
        <dbReference type="PROSITE" id="PS50011"/>
    </source>
</evidence>